<dbReference type="PANTHER" id="PTHR22911">
    <property type="entry name" value="ACYL-MALONYL CONDENSING ENZYME-RELATED"/>
    <property type="match status" value="1"/>
</dbReference>
<dbReference type="SUPFAM" id="SSF103481">
    <property type="entry name" value="Multidrug resistance efflux transporter EmrE"/>
    <property type="match status" value="2"/>
</dbReference>
<keyword evidence="2" id="KW-0812">Transmembrane</keyword>
<dbReference type="RefSeq" id="WP_007791230.1">
    <property type="nucleotide sequence ID" value="NZ_ADGQ01000072.1"/>
</dbReference>
<dbReference type="eggNOG" id="COG0697">
    <property type="taxonomic scope" value="Bacteria"/>
</dbReference>
<dbReference type="OrthoDB" id="161804at2"/>
<evidence type="ECO:0000313" key="4">
    <source>
        <dbReference type="EMBL" id="EFM63998.1"/>
    </source>
</evidence>
<dbReference type="Pfam" id="PF00892">
    <property type="entry name" value="EamA"/>
    <property type="match status" value="2"/>
</dbReference>
<evidence type="ECO:0000259" key="3">
    <source>
        <dbReference type="Pfam" id="PF00892"/>
    </source>
</evidence>
<comment type="similarity">
    <text evidence="1">Belongs to the EamA transporter family.</text>
</comment>
<dbReference type="EMBL" id="ADGQ01000072">
    <property type="protein sequence ID" value="EFM63998.1"/>
    <property type="molecule type" value="Genomic_DNA"/>
</dbReference>
<name>E0E531_9FIRM</name>
<keyword evidence="5" id="KW-1185">Reference proteome</keyword>
<feature type="transmembrane region" description="Helical" evidence="2">
    <location>
        <begin position="219"/>
        <end position="242"/>
    </location>
</feature>
<sequence length="292" mass="31090">MFIGEITALMASFCWTISSTIVEKKGVGFSAVAMNVTRQIVAFLAIGLIIVFFNRSSLSTSLSFRGAFFLAMSGLIGFSLGDSFLMSAFTRIGAQITLLIYTISPVLTAVLGRIFFGEKLTPRNIVGMLVVIGAIMLVIAKGGSSNLKVKGDPRGLLFAFLASIGQALGVLFSKAGLENIPALPATEIRLLGGLVGILVICSITKSWPDVKRLLTSRQGIEVTMSNALIGTTIGVVLSMLAIKYTKAAVASTLMTMSPVMIIPIMYFYYRHKVSRYEVVGAVLSVVGVALLV</sequence>
<dbReference type="GeneID" id="84801406"/>
<dbReference type="PANTHER" id="PTHR22911:SF137">
    <property type="entry name" value="SOLUTE CARRIER FAMILY 35 MEMBER G2-RELATED"/>
    <property type="match status" value="1"/>
</dbReference>
<evidence type="ECO:0000256" key="1">
    <source>
        <dbReference type="ARBA" id="ARBA00007362"/>
    </source>
</evidence>
<dbReference type="GO" id="GO:0016020">
    <property type="term" value="C:membrane"/>
    <property type="evidence" value="ECO:0007669"/>
    <property type="project" value="InterPro"/>
</dbReference>
<accession>E0E531</accession>
<feature type="domain" description="EamA" evidence="3">
    <location>
        <begin position="154"/>
        <end position="291"/>
    </location>
</feature>
<feature type="transmembrane region" description="Helical" evidence="2">
    <location>
        <begin position="66"/>
        <end position="86"/>
    </location>
</feature>
<reference evidence="4 5" key="1">
    <citation type="submission" date="2010-08" db="EMBL/GenBank/DDBJ databases">
        <authorList>
            <person name="Harkins D.M."/>
            <person name="Madupu R."/>
            <person name="Durkin A.S."/>
            <person name="Torralba M."/>
            <person name="Methe B."/>
            <person name="Sutton G.G."/>
            <person name="Nelson K.E."/>
        </authorList>
    </citation>
    <scope>NUCLEOTIDE SEQUENCE [LARGE SCALE GENOMIC DNA]</scope>
    <source>
        <strain evidence="4 5">DSM 17678</strain>
    </source>
</reference>
<evidence type="ECO:0000313" key="5">
    <source>
        <dbReference type="Proteomes" id="UP000003244"/>
    </source>
</evidence>
<dbReference type="AlphaFoldDB" id="E0E531"/>
<dbReference type="Proteomes" id="UP000003244">
    <property type="component" value="Unassembled WGS sequence"/>
</dbReference>
<comment type="caution">
    <text evidence="4">The sequence shown here is derived from an EMBL/GenBank/DDBJ whole genome shotgun (WGS) entry which is preliminary data.</text>
</comment>
<keyword evidence="2" id="KW-1133">Transmembrane helix</keyword>
<organism evidence="4 5">
    <name type="scientific">Peptostreptococcus stomatis DSM 17678</name>
    <dbReference type="NCBI Taxonomy" id="596315"/>
    <lineage>
        <taxon>Bacteria</taxon>
        <taxon>Bacillati</taxon>
        <taxon>Bacillota</taxon>
        <taxon>Clostridia</taxon>
        <taxon>Peptostreptococcales</taxon>
        <taxon>Peptostreptococcaceae</taxon>
        <taxon>Peptostreptococcus</taxon>
    </lineage>
</organism>
<evidence type="ECO:0000256" key="2">
    <source>
        <dbReference type="SAM" id="Phobius"/>
    </source>
</evidence>
<feature type="transmembrane region" description="Helical" evidence="2">
    <location>
        <begin position="98"/>
        <end position="116"/>
    </location>
</feature>
<feature type="transmembrane region" description="Helical" evidence="2">
    <location>
        <begin position="35"/>
        <end position="54"/>
    </location>
</feature>
<protein>
    <submittedName>
        <fullName evidence="4">Putative membrane protein</fullName>
    </submittedName>
</protein>
<dbReference type="Gene3D" id="1.10.3730.20">
    <property type="match status" value="1"/>
</dbReference>
<feature type="domain" description="EamA" evidence="3">
    <location>
        <begin position="3"/>
        <end position="139"/>
    </location>
</feature>
<feature type="transmembrane region" description="Helical" evidence="2">
    <location>
        <begin position="188"/>
        <end position="207"/>
    </location>
</feature>
<feature type="transmembrane region" description="Helical" evidence="2">
    <location>
        <begin position="248"/>
        <end position="269"/>
    </location>
</feature>
<dbReference type="STRING" id="596315.HMPREF0634_1021"/>
<feature type="transmembrane region" description="Helical" evidence="2">
    <location>
        <begin position="122"/>
        <end position="143"/>
    </location>
</feature>
<feature type="transmembrane region" description="Helical" evidence="2">
    <location>
        <begin position="155"/>
        <end position="176"/>
    </location>
</feature>
<proteinExistence type="inferred from homology"/>
<dbReference type="InterPro" id="IPR037185">
    <property type="entry name" value="EmrE-like"/>
</dbReference>
<gene>
    <name evidence="4" type="ORF">HMPREF0634_1021</name>
</gene>
<dbReference type="InterPro" id="IPR000620">
    <property type="entry name" value="EamA_dom"/>
</dbReference>
<keyword evidence="2" id="KW-0472">Membrane</keyword>